<name>A0ACC6N317_9HYPH</name>
<comment type="caution">
    <text evidence="1">The sequence shown here is derived from an EMBL/GenBank/DDBJ whole genome shotgun (WGS) entry which is preliminary data.</text>
</comment>
<accession>A0ACC6N317</accession>
<proteinExistence type="predicted"/>
<evidence type="ECO:0000313" key="2">
    <source>
        <dbReference type="Proteomes" id="UP001304050"/>
    </source>
</evidence>
<dbReference type="Proteomes" id="UP001304050">
    <property type="component" value="Unassembled WGS sequence"/>
</dbReference>
<reference evidence="1" key="1">
    <citation type="submission" date="2023-12" db="EMBL/GenBank/DDBJ databases">
        <title>Diversity of Rhizobium in root nodule of phaseolus vulgaris.</title>
        <authorList>
            <person name="Wang H."/>
        </authorList>
    </citation>
    <scope>NUCLEOTIDE SEQUENCE</scope>
    <source>
        <strain evidence="1">MJ31</strain>
    </source>
</reference>
<keyword evidence="2" id="KW-1185">Reference proteome</keyword>
<evidence type="ECO:0000313" key="1">
    <source>
        <dbReference type="EMBL" id="MEA3519797.1"/>
    </source>
</evidence>
<protein>
    <submittedName>
        <fullName evidence="1">SDR family NAD(P)-dependent oxidoreductase</fullName>
    </submittedName>
</protein>
<gene>
    <name evidence="1" type="ORF">U8465_22250</name>
</gene>
<dbReference type="EMBL" id="JAYESG010000012">
    <property type="protein sequence ID" value="MEA3519797.1"/>
    <property type="molecule type" value="Genomic_DNA"/>
</dbReference>
<organism evidence="1 2">
    <name type="scientific">Rhizobium mulingense</name>
    <dbReference type="NCBI Taxonomy" id="3031128"/>
    <lineage>
        <taxon>Bacteria</taxon>
        <taxon>Pseudomonadati</taxon>
        <taxon>Pseudomonadota</taxon>
        <taxon>Alphaproteobacteria</taxon>
        <taxon>Hyphomicrobiales</taxon>
        <taxon>Rhizobiaceae</taxon>
        <taxon>Rhizobium/Agrobacterium group</taxon>
        <taxon>Rhizobium</taxon>
    </lineage>
</organism>
<sequence length="124" mass="12919">MEEVAELALRFASGSPKPRHQEASEQRIAVCGLGSSEGQQDVARSVRALGGDAIELSGDLADVDVAPRLVEAAVSEFGGLDALVANAGVASPGNICDLTVADWDKMFAVNLRGHGFWPSTATRI</sequence>